<dbReference type="Pfam" id="PF13625">
    <property type="entry name" value="Helicase_C_3"/>
    <property type="match status" value="1"/>
</dbReference>
<name>A0A402B5Z6_9CHLR</name>
<evidence type="ECO:0000313" key="2">
    <source>
        <dbReference type="EMBL" id="GCE26772.1"/>
    </source>
</evidence>
<proteinExistence type="predicted"/>
<accession>A0A402B5Z6</accession>
<protein>
    <recommendedName>
        <fullName evidence="1">Helicase XPB/Ssl2 N-terminal domain-containing protein</fullName>
    </recommendedName>
</protein>
<dbReference type="InterPro" id="IPR032830">
    <property type="entry name" value="XPB/Ssl2_N"/>
</dbReference>
<dbReference type="OrthoDB" id="150181at2"/>
<dbReference type="AlphaFoldDB" id="A0A402B5Z6"/>
<dbReference type="RefSeq" id="WP_126627186.1">
    <property type="nucleotide sequence ID" value="NZ_BIFT01000001.1"/>
</dbReference>
<evidence type="ECO:0000313" key="3">
    <source>
        <dbReference type="Proteomes" id="UP000287171"/>
    </source>
</evidence>
<keyword evidence="3" id="KW-1185">Reference proteome</keyword>
<evidence type="ECO:0000259" key="1">
    <source>
        <dbReference type="Pfam" id="PF13625"/>
    </source>
</evidence>
<organism evidence="2 3">
    <name type="scientific">Dictyobacter alpinus</name>
    <dbReference type="NCBI Taxonomy" id="2014873"/>
    <lineage>
        <taxon>Bacteria</taxon>
        <taxon>Bacillati</taxon>
        <taxon>Chloroflexota</taxon>
        <taxon>Ktedonobacteria</taxon>
        <taxon>Ktedonobacterales</taxon>
        <taxon>Dictyobacteraceae</taxon>
        <taxon>Dictyobacter</taxon>
    </lineage>
</organism>
<dbReference type="Proteomes" id="UP000287171">
    <property type="component" value="Unassembled WGS sequence"/>
</dbReference>
<gene>
    <name evidence="2" type="ORF">KDA_22560</name>
</gene>
<comment type="caution">
    <text evidence="2">The sequence shown here is derived from an EMBL/GenBank/DDBJ whole genome shotgun (WGS) entry which is preliminary data.</text>
</comment>
<reference evidence="3" key="1">
    <citation type="submission" date="2018-12" db="EMBL/GenBank/DDBJ databases">
        <title>Tengunoibacter tsumagoiensis gen. nov., sp. nov., Dictyobacter kobayashii sp. nov., D. alpinus sp. nov., and D. joshuensis sp. nov. and description of Dictyobacteraceae fam. nov. within the order Ktedonobacterales isolated from Tengu-no-mugimeshi.</title>
        <authorList>
            <person name="Wang C.M."/>
            <person name="Zheng Y."/>
            <person name="Sakai Y."/>
            <person name="Toyoda A."/>
            <person name="Minakuchi Y."/>
            <person name="Abe K."/>
            <person name="Yokota A."/>
            <person name="Yabe S."/>
        </authorList>
    </citation>
    <scope>NUCLEOTIDE SEQUENCE [LARGE SCALE GENOMIC DNA]</scope>
    <source>
        <strain evidence="3">Uno16</strain>
    </source>
</reference>
<sequence length="450" mass="52194">MQDILAAAPEVIVPSETAVLYDVATLINAIYQITIEPTKNRNIPKRIVKKLRPLLKGQERLAYDDEDIYIDMLLYIMKTLKLYRYTQLPFENVKPYLTPGPYLKEWSQLDAVEQTRVLLEIWQYNYTWTEVNRFMADDYSWGYAYGSHTLKMRQVLLEHLSRRTAGEWYSVEYLLKEIWDENPAFALHKLRPTYERGGSRKTQTYDEWLVDHASIFLNMFFSTIVEMGIADFGHQPMKEPNLLVFKQTGYRITELGQQALTKAKTKTKVPKERAAATNKAVIVQPNYEILLLEADFPTLYKFLPFTQIKQLQMASTLVLTQGALLKAMQNGLSIDEIMKTLAEANHKELPQNITYTLRDWAKQYKQATVTQVVLLELPNEEVTTSLSKNSTLMSMQVSKIGPKTLIIPFDTASKINYQTIRQVLQKENINANFLVPESHTSSRYDHFEDY</sequence>
<dbReference type="EMBL" id="BIFT01000001">
    <property type="protein sequence ID" value="GCE26772.1"/>
    <property type="molecule type" value="Genomic_DNA"/>
</dbReference>
<feature type="domain" description="Helicase XPB/Ssl2 N-terminal" evidence="1">
    <location>
        <begin position="281"/>
        <end position="399"/>
    </location>
</feature>